<accession>A0A1E3ALJ2</accession>
<proteinExistence type="predicted"/>
<evidence type="ECO:0000313" key="7">
    <source>
        <dbReference type="Proteomes" id="UP000095003"/>
    </source>
</evidence>
<dbReference type="FunFam" id="3.40.50.300:FF:000011">
    <property type="entry name" value="Putative ABC transporter ATP-binding component"/>
    <property type="match status" value="1"/>
</dbReference>
<dbReference type="InterPro" id="IPR027417">
    <property type="entry name" value="P-loop_NTPase"/>
</dbReference>
<keyword evidence="3" id="KW-0175">Coiled coil</keyword>
<comment type="caution">
    <text evidence="6">The sequence shown here is derived from an EMBL/GenBank/DDBJ whole genome shotgun (WGS) entry which is preliminary data.</text>
</comment>
<dbReference type="PROSITE" id="PS00211">
    <property type="entry name" value="ABC_TRANSPORTER_1"/>
    <property type="match status" value="1"/>
</dbReference>
<feature type="coiled-coil region" evidence="3">
    <location>
        <begin position="294"/>
        <end position="354"/>
    </location>
</feature>
<dbReference type="CDD" id="cd03221">
    <property type="entry name" value="ABCF_EF-3"/>
    <property type="match status" value="2"/>
</dbReference>
<reference evidence="6 7" key="1">
    <citation type="submission" date="2016-07" db="EMBL/GenBank/DDBJ databases">
        <title>Characterization of isolates of Eisenbergiella tayi derived from blood cultures, using whole genome sequencing.</title>
        <authorList>
            <person name="Burdz T."/>
            <person name="Wiebe D."/>
            <person name="Huynh C."/>
            <person name="Bernard K."/>
        </authorList>
    </citation>
    <scope>NUCLEOTIDE SEQUENCE [LARGE SCALE GENOMIC DNA]</scope>
    <source>
        <strain evidence="6 7">NML 120489</strain>
    </source>
</reference>
<dbReference type="GO" id="GO:0016887">
    <property type="term" value="F:ATP hydrolysis activity"/>
    <property type="evidence" value="ECO:0007669"/>
    <property type="project" value="InterPro"/>
</dbReference>
<dbReference type="Pfam" id="PF12848">
    <property type="entry name" value="ABC_tran_Xtn"/>
    <property type="match status" value="1"/>
</dbReference>
<name>A0A1E3ALJ2_9FIRM</name>
<dbReference type="Proteomes" id="UP000095003">
    <property type="component" value="Unassembled WGS sequence"/>
</dbReference>
<evidence type="ECO:0000259" key="5">
    <source>
        <dbReference type="PROSITE" id="PS50893"/>
    </source>
</evidence>
<dbReference type="GO" id="GO:0003677">
    <property type="term" value="F:DNA binding"/>
    <property type="evidence" value="ECO:0007669"/>
    <property type="project" value="InterPro"/>
</dbReference>
<dbReference type="InterPro" id="IPR032524">
    <property type="entry name" value="ABC_tran_C"/>
</dbReference>
<gene>
    <name evidence="6" type="ORF">BEH84_04002</name>
</gene>
<keyword evidence="1" id="KW-0547">Nucleotide-binding</keyword>
<dbReference type="Gene3D" id="3.40.50.300">
    <property type="entry name" value="P-loop containing nucleotide triphosphate hydrolases"/>
    <property type="match status" value="2"/>
</dbReference>
<dbReference type="Pfam" id="PF16326">
    <property type="entry name" value="ABC_tran_CTD"/>
    <property type="match status" value="1"/>
</dbReference>
<dbReference type="AlphaFoldDB" id="A0A1E3ALJ2"/>
<evidence type="ECO:0000256" key="2">
    <source>
        <dbReference type="ARBA" id="ARBA00022840"/>
    </source>
</evidence>
<keyword evidence="2 6" id="KW-0067">ATP-binding</keyword>
<dbReference type="EMBL" id="MCGI01000004">
    <property type="protein sequence ID" value="ODM09635.1"/>
    <property type="molecule type" value="Genomic_DNA"/>
</dbReference>
<dbReference type="PANTHER" id="PTHR42855:SF2">
    <property type="entry name" value="DRUG RESISTANCE ABC TRANSPORTER,ATP-BINDING PROTEIN"/>
    <property type="match status" value="1"/>
</dbReference>
<protein>
    <submittedName>
        <fullName evidence="6">Putative ABC transporter ATP-binding protein</fullName>
    </submittedName>
</protein>
<dbReference type="InterPro" id="IPR003439">
    <property type="entry name" value="ABC_transporter-like_ATP-bd"/>
</dbReference>
<dbReference type="InterPro" id="IPR051309">
    <property type="entry name" value="ABCF_ATPase"/>
</dbReference>
<feature type="domain" description="ABC transporter" evidence="5">
    <location>
        <begin position="41"/>
        <end position="305"/>
    </location>
</feature>
<dbReference type="PANTHER" id="PTHR42855">
    <property type="entry name" value="ABC TRANSPORTER ATP-BINDING SUBUNIT"/>
    <property type="match status" value="1"/>
</dbReference>
<feature type="domain" description="ABC transporter" evidence="5">
    <location>
        <begin position="379"/>
        <end position="612"/>
    </location>
</feature>
<sequence>MHVSDGCPTGAVYPAGGCILWEKQGEKPTDAVKEEMKMIQVSCSQVKKYYGAQLVIENITFEVQEGERVAIIGKNGSGKSTVLKLITRQEMPDEGTISIRKNAVTGYLEQMPEYGKGMTVKQVCRLAFEKLDGLREEMKRLERQMEALAEEGTLSEENAGHMDEVLKRYMALQTKYETEGGYETQDRFARICTGLKLSEPFLEAEFDRLSGGEKTLVCLAKTLLQQPDLLILDEPTNHLDMSMLQWLEEYLKAYRGTVLLVSHDRCFLDAVASRTLEVENGVVEEYLGNYSYYLEEKERRMQLWQDAYKEQQKQIKSMEKAIKNMRIWAAQGDNEKMFQRAASMQKRLDRMEKVERPKKEGPGMRVAFGQGERSGKDVLHLEGVSKRFGEKQLFRNLTMDVRYKEHVALLGRNGCGKTTLLRMVLGEIPADEGILKLGGSVTVGYLPQQVHFPKEDVSVLEAFRDGLVIGEGKAREELARYLFTGENVFKKVANLSGGEKSRLYLAKLMQTGIYTPQNTSDSAAGGNGENSGKINFLILDEPTNHLDIISRENLENALEQFEGTLLIVSHDRYFLNKMATRIVEMTENGVYSYQGNYEDYRHEKAKMEASESSGSDAAEKSSRSEERRTAVEAPVREPAHPAAQEEKRGGKNQFRQRQLEQEIKTLEEEKSRYEEELAAAGSDYEKLMEMEGRKKETERQIEEKLEEWLLLTES</sequence>
<evidence type="ECO:0000256" key="3">
    <source>
        <dbReference type="SAM" id="Coils"/>
    </source>
</evidence>
<dbReference type="SUPFAM" id="SSF52540">
    <property type="entry name" value="P-loop containing nucleoside triphosphate hydrolases"/>
    <property type="match status" value="2"/>
</dbReference>
<feature type="compositionally biased region" description="Basic and acidic residues" evidence="4">
    <location>
        <begin position="617"/>
        <end position="649"/>
    </location>
</feature>
<evidence type="ECO:0000313" key="6">
    <source>
        <dbReference type="EMBL" id="ODM09635.1"/>
    </source>
</evidence>
<evidence type="ECO:0000256" key="1">
    <source>
        <dbReference type="ARBA" id="ARBA00022741"/>
    </source>
</evidence>
<feature type="coiled-coil region" evidence="3">
    <location>
        <begin position="124"/>
        <end position="158"/>
    </location>
</feature>
<evidence type="ECO:0000256" key="4">
    <source>
        <dbReference type="SAM" id="MobiDB-lite"/>
    </source>
</evidence>
<dbReference type="SMART" id="SM00382">
    <property type="entry name" value="AAA"/>
    <property type="match status" value="2"/>
</dbReference>
<organism evidence="6 7">
    <name type="scientific">Eisenbergiella tayi</name>
    <dbReference type="NCBI Taxonomy" id="1432052"/>
    <lineage>
        <taxon>Bacteria</taxon>
        <taxon>Bacillati</taxon>
        <taxon>Bacillota</taxon>
        <taxon>Clostridia</taxon>
        <taxon>Lachnospirales</taxon>
        <taxon>Lachnospiraceae</taxon>
        <taxon>Eisenbergiella</taxon>
    </lineage>
</organism>
<feature type="region of interest" description="Disordered" evidence="4">
    <location>
        <begin position="604"/>
        <end position="661"/>
    </location>
</feature>
<dbReference type="InterPro" id="IPR003593">
    <property type="entry name" value="AAA+_ATPase"/>
</dbReference>
<dbReference type="PROSITE" id="PS50893">
    <property type="entry name" value="ABC_TRANSPORTER_2"/>
    <property type="match status" value="2"/>
</dbReference>
<dbReference type="NCBIfam" id="NF000355">
    <property type="entry name" value="ribo_prot_ABC_F"/>
    <property type="match status" value="1"/>
</dbReference>
<dbReference type="GO" id="GO:0005524">
    <property type="term" value="F:ATP binding"/>
    <property type="evidence" value="ECO:0007669"/>
    <property type="project" value="UniProtKB-KW"/>
</dbReference>
<dbReference type="InterPro" id="IPR032781">
    <property type="entry name" value="ABC_tran_Xtn"/>
</dbReference>
<dbReference type="Pfam" id="PF00005">
    <property type="entry name" value="ABC_tran"/>
    <property type="match status" value="2"/>
</dbReference>
<dbReference type="InterPro" id="IPR017871">
    <property type="entry name" value="ABC_transporter-like_CS"/>
</dbReference>